<evidence type="ECO:0000256" key="2">
    <source>
        <dbReference type="ARBA" id="ARBA00023306"/>
    </source>
</evidence>
<dbReference type="Proteomes" id="UP000290809">
    <property type="component" value="Unassembled WGS sequence"/>
</dbReference>
<accession>A0A430Q3H2</accession>
<comment type="caution">
    <text evidence="4">The sequence shown here is derived from an EMBL/GenBank/DDBJ whole genome shotgun (WGS) entry which is preliminary data.</text>
</comment>
<proteinExistence type="inferred from homology"/>
<sequence length="214" mass="24313">VRARENERRLLTELTYGKVSEARRAIYCRLPLIITQVWSILRPCNARPLPLSTVAVRVADSHPSGLSAVKHGTLFNLNKDRPYRRADIRHVRARENERRLLTELTYGKVSEARRAIYCRLPLIITQVWSILRPCNARPLPLSTVAVRVADSHPSGLSADAISEHLDVLLELAPCWIEKLNWSIVHLRLKDPGRSVKDVIDMIKLKVAKDGVNIQ</sequence>
<feature type="domain" description="DNA replication factor Cdt1 C-terminal" evidence="3">
    <location>
        <begin position="90"/>
        <end position="177"/>
    </location>
</feature>
<protein>
    <recommendedName>
        <fullName evidence="3">DNA replication factor Cdt1 C-terminal domain-containing protein</fullName>
    </recommendedName>
</protein>
<reference evidence="4 5" key="1">
    <citation type="journal article" date="2019" name="PLoS Pathog.">
        <title>Genome sequence of the bovine parasite Schistosoma bovis Tanzania.</title>
        <authorList>
            <person name="Oey H."/>
            <person name="Zakrzewski M."/>
            <person name="Gobert G."/>
            <person name="Gravermann K."/>
            <person name="Stoye J."/>
            <person name="Jones M."/>
            <person name="Mcmanus D."/>
            <person name="Krause L."/>
        </authorList>
    </citation>
    <scope>NUCLEOTIDE SEQUENCE [LARGE SCALE GENOMIC DNA]</scope>
    <source>
        <strain evidence="4 5">TAN1997</strain>
    </source>
</reference>
<name>A0A430Q3H2_SCHBO</name>
<dbReference type="Pfam" id="PF16679">
    <property type="entry name" value="CDT1_C"/>
    <property type="match status" value="1"/>
</dbReference>
<dbReference type="STRING" id="6184.A0A430Q3H2"/>
<gene>
    <name evidence="4" type="ORF">DC041_0001958</name>
</gene>
<dbReference type="AlphaFoldDB" id="A0A430Q3H2"/>
<evidence type="ECO:0000259" key="3">
    <source>
        <dbReference type="Pfam" id="PF16679"/>
    </source>
</evidence>
<evidence type="ECO:0000313" key="5">
    <source>
        <dbReference type="Proteomes" id="UP000290809"/>
    </source>
</evidence>
<keyword evidence="5" id="KW-1185">Reference proteome</keyword>
<evidence type="ECO:0000256" key="1">
    <source>
        <dbReference type="ARBA" id="ARBA00008356"/>
    </source>
</evidence>
<comment type="similarity">
    <text evidence="1">Belongs to the Cdt1 family.</text>
</comment>
<dbReference type="EMBL" id="QMKO01002914">
    <property type="protein sequence ID" value="RTG82241.1"/>
    <property type="molecule type" value="Genomic_DNA"/>
</dbReference>
<organism evidence="4 5">
    <name type="scientific">Schistosoma bovis</name>
    <name type="common">Blood fluke</name>
    <dbReference type="NCBI Taxonomy" id="6184"/>
    <lineage>
        <taxon>Eukaryota</taxon>
        <taxon>Metazoa</taxon>
        <taxon>Spiralia</taxon>
        <taxon>Lophotrochozoa</taxon>
        <taxon>Platyhelminthes</taxon>
        <taxon>Trematoda</taxon>
        <taxon>Digenea</taxon>
        <taxon>Strigeidida</taxon>
        <taxon>Schistosomatoidea</taxon>
        <taxon>Schistosomatidae</taxon>
        <taxon>Schistosoma</taxon>
    </lineage>
</organism>
<evidence type="ECO:0000313" key="4">
    <source>
        <dbReference type="EMBL" id="RTG82241.1"/>
    </source>
</evidence>
<dbReference type="Gene3D" id="1.10.10.1420">
    <property type="entry name" value="DNA replication factor Cdt1, C-terminal WH domain"/>
    <property type="match status" value="2"/>
</dbReference>
<feature type="non-terminal residue" evidence="4">
    <location>
        <position position="1"/>
    </location>
</feature>
<dbReference type="InterPro" id="IPR038090">
    <property type="entry name" value="Cdt1_C_WH_dom_sf"/>
</dbReference>
<dbReference type="InterPro" id="IPR032054">
    <property type="entry name" value="Cdt1_C"/>
</dbReference>
<keyword evidence="2" id="KW-0131">Cell cycle</keyword>